<dbReference type="AlphaFoldDB" id="A0AAV7WIV2"/>
<name>A0AAV7WIV2_PLEWA</name>
<comment type="caution">
    <text evidence="1">The sequence shown here is derived from an EMBL/GenBank/DDBJ whole genome shotgun (WGS) entry which is preliminary data.</text>
</comment>
<evidence type="ECO:0000313" key="2">
    <source>
        <dbReference type="Proteomes" id="UP001066276"/>
    </source>
</evidence>
<sequence>MTARVILLTYFEGGLFVMSEDLIQQALALLEEAGRLDLLTQGARPHARPARRASAGVVAAVAACSPPRRDKRLSCVRQGELQETEQQDALMWDKYFQAGQSIDMSRGIVESEKGEVYGEHSLEAWAAG</sequence>
<reference evidence="1" key="1">
    <citation type="journal article" date="2022" name="bioRxiv">
        <title>Sequencing and chromosome-scale assembly of the giantPleurodeles waltlgenome.</title>
        <authorList>
            <person name="Brown T."/>
            <person name="Elewa A."/>
            <person name="Iarovenko S."/>
            <person name="Subramanian E."/>
            <person name="Araus A.J."/>
            <person name="Petzold A."/>
            <person name="Susuki M."/>
            <person name="Suzuki K.-i.T."/>
            <person name="Hayashi T."/>
            <person name="Toyoda A."/>
            <person name="Oliveira C."/>
            <person name="Osipova E."/>
            <person name="Leigh N.D."/>
            <person name="Simon A."/>
            <person name="Yun M.H."/>
        </authorList>
    </citation>
    <scope>NUCLEOTIDE SEQUENCE</scope>
    <source>
        <strain evidence="1">20211129_DDA</strain>
        <tissue evidence="1">Liver</tissue>
    </source>
</reference>
<proteinExistence type="predicted"/>
<organism evidence="1 2">
    <name type="scientific">Pleurodeles waltl</name>
    <name type="common">Iberian ribbed newt</name>
    <dbReference type="NCBI Taxonomy" id="8319"/>
    <lineage>
        <taxon>Eukaryota</taxon>
        <taxon>Metazoa</taxon>
        <taxon>Chordata</taxon>
        <taxon>Craniata</taxon>
        <taxon>Vertebrata</taxon>
        <taxon>Euteleostomi</taxon>
        <taxon>Amphibia</taxon>
        <taxon>Batrachia</taxon>
        <taxon>Caudata</taxon>
        <taxon>Salamandroidea</taxon>
        <taxon>Salamandridae</taxon>
        <taxon>Pleurodelinae</taxon>
        <taxon>Pleurodeles</taxon>
    </lineage>
</organism>
<keyword evidence="2" id="KW-1185">Reference proteome</keyword>
<protein>
    <submittedName>
        <fullName evidence="1">Uncharacterized protein</fullName>
    </submittedName>
</protein>
<gene>
    <name evidence="1" type="ORF">NDU88_001579</name>
</gene>
<accession>A0AAV7WIV2</accession>
<dbReference type="Proteomes" id="UP001066276">
    <property type="component" value="Chromosome 1_1"/>
</dbReference>
<evidence type="ECO:0000313" key="1">
    <source>
        <dbReference type="EMBL" id="KAJ1213950.1"/>
    </source>
</evidence>
<dbReference type="EMBL" id="JANPWB010000001">
    <property type="protein sequence ID" value="KAJ1213950.1"/>
    <property type="molecule type" value="Genomic_DNA"/>
</dbReference>